<dbReference type="EMBL" id="CP079194">
    <property type="protein sequence ID" value="QXT38586.1"/>
    <property type="molecule type" value="Genomic_DNA"/>
</dbReference>
<evidence type="ECO:0000313" key="4">
    <source>
        <dbReference type="Proteomes" id="UP000825009"/>
    </source>
</evidence>
<dbReference type="GO" id="GO:0016887">
    <property type="term" value="F:ATP hydrolysis activity"/>
    <property type="evidence" value="ECO:0007669"/>
    <property type="project" value="InterPro"/>
</dbReference>
<sequence length="872" mass="92073">MRLRALHLGNVRKFAGKKASVTGIGDGITVVSEANEFGKSTFFDALHALFFEKYSSAAKTVKSLQPYAKGAVEVAAEIETDEGRFRVEKTFLQRKSARVLRMSDGAVIAQDDGAERWISTALGSDKNGPAGLLWVRQGAIGLDPDTRDETVKQLETRRDLLSSVSGEIDAMTGGRRMDRVMKRVAEELKTLVTATGKPTGEWRALNGEIAQMEAELSELDAQIDKLSTALDARKQAENLLAQLDQPDARAARAAGLAQAEGALEEAKAHAGRVAAAEQAHKLAQIEAQTARGRLDEFLAALERLASAHSAMEASRGALEEVASQTAQKEAAFEVAKAAADGSTAAVTEARGVLDAARKQAAAQAAKARAKGLEKQLQQVDEVEKKRDAARARIAASAATPKWLAAVEEAQNAVAAQTAAVNAQAATLAVTYSGAARVTQGSEVLSDGVPVMLSGSTDFELPGIGSLRVDVPDGGREAADALSARKARLAEVLAKAEAQTLAEARDLAAARAQWVQKLQTAEAVLQTLAPQGTAPLRAEKAAADLAGAGADDAPLPAQDALEAALTKAQAEDAEAQAVLARASASHAAAREAAIHSQAAAQAAQTALEAAQAKAGHTETRDATKADLIRTDAQAQENASAKAEALENMRAQAPDLGTAQAECTRAQNAVTAAEGQLQKLQLRIAALSAEIHAQSEAGIEETRDTLSGRLDAARAKEARLANKAAALLRLRAALEAERSAARDTYFGPVQRELAPLLSILYDEAGLQFDTDSLLPSGLTRAQTEERLDDLSGGTQEQIAILTRLAFARLFQGQGRHMPIVLDDALVYSDDARIVKMFTALTRVAQEQQILVFTCRTMAFLELGGTRPEVDIHDL</sequence>
<accession>A0A8F6YA45</accession>
<organism evidence="3 4">
    <name type="scientific">Gymnodinialimonas ceratoperidinii</name>
    <dbReference type="NCBI Taxonomy" id="2856823"/>
    <lineage>
        <taxon>Bacteria</taxon>
        <taxon>Pseudomonadati</taxon>
        <taxon>Pseudomonadota</taxon>
        <taxon>Alphaproteobacteria</taxon>
        <taxon>Rhodobacterales</taxon>
        <taxon>Paracoccaceae</taxon>
        <taxon>Gymnodinialimonas</taxon>
    </lineage>
</organism>
<dbReference type="PANTHER" id="PTHR41259">
    <property type="entry name" value="DOUBLE-STRAND BREAK REPAIR RAD50 ATPASE, PUTATIVE-RELATED"/>
    <property type="match status" value="1"/>
</dbReference>
<dbReference type="PANTHER" id="PTHR41259:SF1">
    <property type="entry name" value="DOUBLE-STRAND BREAK REPAIR RAD50 ATPASE, PUTATIVE-RELATED"/>
    <property type="match status" value="1"/>
</dbReference>
<evidence type="ECO:0000256" key="1">
    <source>
        <dbReference type="SAM" id="Coils"/>
    </source>
</evidence>
<gene>
    <name evidence="3" type="ORF">KYE46_11630</name>
</gene>
<dbReference type="GO" id="GO:0006302">
    <property type="term" value="P:double-strand break repair"/>
    <property type="evidence" value="ECO:0007669"/>
    <property type="project" value="InterPro"/>
</dbReference>
<evidence type="ECO:0000259" key="2">
    <source>
        <dbReference type="Pfam" id="PF13476"/>
    </source>
</evidence>
<keyword evidence="1" id="KW-0175">Coiled coil</keyword>
<dbReference type="Proteomes" id="UP000825009">
    <property type="component" value="Chromosome"/>
</dbReference>
<proteinExistence type="predicted"/>
<dbReference type="Pfam" id="PF13476">
    <property type="entry name" value="AAA_23"/>
    <property type="match status" value="1"/>
</dbReference>
<feature type="coiled-coil region" evidence="1">
    <location>
        <begin position="202"/>
        <end position="229"/>
    </location>
</feature>
<feature type="coiled-coil region" evidence="1">
    <location>
        <begin position="355"/>
        <end position="392"/>
    </location>
</feature>
<protein>
    <submittedName>
        <fullName evidence="3">AAA family ATPase</fullName>
    </submittedName>
</protein>
<dbReference type="RefSeq" id="WP_219000782.1">
    <property type="nucleotide sequence ID" value="NZ_CP079194.1"/>
</dbReference>
<reference evidence="3 4" key="1">
    <citation type="submission" date="2021-07" db="EMBL/GenBank/DDBJ databases">
        <title>A novel Jannaschia species isolated from marine dinoflagellate Ceratoperidinium margalefii.</title>
        <authorList>
            <person name="Jiang Y."/>
            <person name="Li Z."/>
        </authorList>
    </citation>
    <scope>NUCLEOTIDE SEQUENCE [LARGE SCALE GENOMIC DNA]</scope>
    <source>
        <strain evidence="3 4">J12C1-MA-4</strain>
    </source>
</reference>
<dbReference type="KEGG" id="gce:KYE46_11630"/>
<dbReference type="AlphaFoldDB" id="A0A8F6YA45"/>
<feature type="domain" description="Rad50/SbcC-type AAA" evidence="2">
    <location>
        <begin position="6"/>
        <end position="257"/>
    </location>
</feature>
<name>A0A8F6YA45_9RHOB</name>
<keyword evidence="4" id="KW-1185">Reference proteome</keyword>
<evidence type="ECO:0000313" key="3">
    <source>
        <dbReference type="EMBL" id="QXT38586.1"/>
    </source>
</evidence>
<feature type="coiled-coil region" evidence="1">
    <location>
        <begin position="661"/>
        <end position="735"/>
    </location>
</feature>
<dbReference type="InterPro" id="IPR038729">
    <property type="entry name" value="Rad50/SbcC_AAA"/>
</dbReference>